<name>A0A382QMN1_9ZZZZ</name>
<reference evidence="1" key="1">
    <citation type="submission" date="2018-05" db="EMBL/GenBank/DDBJ databases">
        <authorList>
            <person name="Lanie J.A."/>
            <person name="Ng W.-L."/>
            <person name="Kazmierczak K.M."/>
            <person name="Andrzejewski T.M."/>
            <person name="Davidsen T.M."/>
            <person name="Wayne K.J."/>
            <person name="Tettelin H."/>
            <person name="Glass J.I."/>
            <person name="Rusch D."/>
            <person name="Podicherti R."/>
            <person name="Tsui H.-C.T."/>
            <person name="Winkler M.E."/>
        </authorList>
    </citation>
    <scope>NUCLEOTIDE SEQUENCE</scope>
</reference>
<proteinExistence type="predicted"/>
<protein>
    <recommendedName>
        <fullName evidence="2">DUF4352 domain-containing protein</fullName>
    </recommendedName>
</protein>
<accession>A0A382QMN1</accession>
<dbReference type="AlphaFoldDB" id="A0A382QMN1"/>
<evidence type="ECO:0000313" key="1">
    <source>
        <dbReference type="EMBL" id="SVC86763.1"/>
    </source>
</evidence>
<evidence type="ECO:0008006" key="2">
    <source>
        <dbReference type="Google" id="ProtNLM"/>
    </source>
</evidence>
<sequence length="191" mass="20890">MMHFILLLFLAPCFGQNTQTTKSVNLTTSPNIESKIGSLNSGTTIKKLKLDPSGKFVKVTFEAYVSVDALKDPTVSLPVGSSQIADDVKYKLISAKQSGNRVNIKVQITNQRAKPFDFMAMTLFKMYASGENVGELNPFEGNNTVSFGLKKGKPVTANMVFDFKKPPKDAELSCVSTIKTGGEKVYFQLGF</sequence>
<dbReference type="EMBL" id="UINC01115606">
    <property type="protein sequence ID" value="SVC86763.1"/>
    <property type="molecule type" value="Genomic_DNA"/>
</dbReference>
<organism evidence="1">
    <name type="scientific">marine metagenome</name>
    <dbReference type="NCBI Taxonomy" id="408172"/>
    <lineage>
        <taxon>unclassified sequences</taxon>
        <taxon>metagenomes</taxon>
        <taxon>ecological metagenomes</taxon>
    </lineage>
</organism>
<gene>
    <name evidence="1" type="ORF">METZ01_LOCUS339617</name>
</gene>